<dbReference type="OrthoDB" id="9798190at2"/>
<sequence length="320" mass="35722">MKSTKTILIGLFSLLALSSCGNDKITSERGKVKFETISLSSKLGGRISKIYVTEGQEVKKGDTLAYIDIPEVVAKMMQAEGAITAAQGQLNMAFNGATSEQQSQIDQQLNSGKAQLKFAQESYNRMYNMYKDSLISQQQFDEVKMKLSMAQAQVDALTAKQLEVKKGARQEQIEQAQGQLDRALGAKEEVASASEEKYLIAPTNMSVETISLEEGELLTPGYSLFNGYKKNSVYFRFTIPESKIYDFKPNQILTLENPYTKKEIQGKIVAINQLAQYANITSTAPLYELDESIYELKVVPTENVENETFYLNATMLIKKK</sequence>
<feature type="domain" description="YbhG-like alpha-helical hairpin" evidence="3">
    <location>
        <begin position="74"/>
        <end position="186"/>
    </location>
</feature>
<dbReference type="Pfam" id="PF25881">
    <property type="entry name" value="HH_YBHG"/>
    <property type="match status" value="1"/>
</dbReference>
<feature type="signal peptide" evidence="2">
    <location>
        <begin position="1"/>
        <end position="21"/>
    </location>
</feature>
<evidence type="ECO:0000259" key="3">
    <source>
        <dbReference type="Pfam" id="PF25881"/>
    </source>
</evidence>
<dbReference type="GO" id="GO:0005886">
    <property type="term" value="C:plasma membrane"/>
    <property type="evidence" value="ECO:0007669"/>
    <property type="project" value="TreeGrafter"/>
</dbReference>
<evidence type="ECO:0000256" key="1">
    <source>
        <dbReference type="SAM" id="Coils"/>
    </source>
</evidence>
<dbReference type="PANTHER" id="PTHR30438:SF2">
    <property type="entry name" value="MEMBRANE PROTEIN"/>
    <property type="match status" value="1"/>
</dbReference>
<evidence type="ECO:0000313" key="4">
    <source>
        <dbReference type="EMBL" id="SHJ66858.1"/>
    </source>
</evidence>
<evidence type="ECO:0000313" key="5">
    <source>
        <dbReference type="Proteomes" id="UP000184172"/>
    </source>
</evidence>
<dbReference type="PANTHER" id="PTHR30438">
    <property type="entry name" value="36 KDA ANTIGEN-RELATED"/>
    <property type="match status" value="1"/>
</dbReference>
<dbReference type="InterPro" id="IPR059052">
    <property type="entry name" value="HH_YbhG-like"/>
</dbReference>
<gene>
    <name evidence="4" type="ORF">SAMN04487908_12244</name>
</gene>
<feature type="chain" id="PRO_5009919168" evidence="2">
    <location>
        <begin position="22"/>
        <end position="320"/>
    </location>
</feature>
<dbReference type="STRING" id="797419.SAMN05216556_12123"/>
<dbReference type="GO" id="GO:1990961">
    <property type="term" value="P:xenobiotic detoxification by transmembrane export across the plasma membrane"/>
    <property type="evidence" value="ECO:0007669"/>
    <property type="project" value="InterPro"/>
</dbReference>
<dbReference type="GO" id="GO:0019898">
    <property type="term" value="C:extrinsic component of membrane"/>
    <property type="evidence" value="ECO:0007669"/>
    <property type="project" value="InterPro"/>
</dbReference>
<dbReference type="RefSeq" id="WP_073220165.1">
    <property type="nucleotide sequence ID" value="NZ_FNNS01000021.1"/>
</dbReference>
<reference evidence="5" key="1">
    <citation type="submission" date="2016-11" db="EMBL/GenBank/DDBJ databases">
        <authorList>
            <person name="Varghese N."/>
            <person name="Submissions S."/>
        </authorList>
    </citation>
    <scope>NUCLEOTIDE SEQUENCE [LARGE SCALE GENOMIC DNA]</scope>
    <source>
        <strain evidence="5">DSM 26349</strain>
    </source>
</reference>
<keyword evidence="2" id="KW-0732">Signal</keyword>
<protein>
    <submittedName>
        <fullName evidence="4">HlyD family secretion protein</fullName>
    </submittedName>
</protein>
<dbReference type="SUPFAM" id="SSF111369">
    <property type="entry name" value="HlyD-like secretion proteins"/>
    <property type="match status" value="2"/>
</dbReference>
<dbReference type="Gene3D" id="6.10.140.1990">
    <property type="match status" value="1"/>
</dbReference>
<dbReference type="AlphaFoldDB" id="A0A1M6L6H9"/>
<dbReference type="InterPro" id="IPR030190">
    <property type="entry name" value="MacA_alpha-hairpin_sf"/>
</dbReference>
<dbReference type="Gene3D" id="2.40.50.100">
    <property type="match status" value="1"/>
</dbReference>
<dbReference type="GO" id="GO:1990195">
    <property type="term" value="C:macrolide transmembrane transporter complex"/>
    <property type="evidence" value="ECO:0007669"/>
    <property type="project" value="InterPro"/>
</dbReference>
<keyword evidence="5" id="KW-1185">Reference proteome</keyword>
<dbReference type="EMBL" id="FQYV01000022">
    <property type="protein sequence ID" value="SHJ66858.1"/>
    <property type="molecule type" value="Genomic_DNA"/>
</dbReference>
<accession>A0A1M6L6H9</accession>
<name>A0A1M6L6H9_9FLAO</name>
<feature type="coiled-coil region" evidence="1">
    <location>
        <begin position="140"/>
        <end position="179"/>
    </location>
</feature>
<organism evidence="4 5">
    <name type="scientific">Aequorivita viscosa</name>
    <dbReference type="NCBI Taxonomy" id="797419"/>
    <lineage>
        <taxon>Bacteria</taxon>
        <taxon>Pseudomonadati</taxon>
        <taxon>Bacteroidota</taxon>
        <taxon>Flavobacteriia</taxon>
        <taxon>Flavobacteriales</taxon>
        <taxon>Flavobacteriaceae</taxon>
        <taxon>Aequorivita</taxon>
    </lineage>
</organism>
<evidence type="ECO:0000256" key="2">
    <source>
        <dbReference type="SAM" id="SignalP"/>
    </source>
</evidence>
<keyword evidence="1" id="KW-0175">Coiled coil</keyword>
<proteinExistence type="predicted"/>
<dbReference type="PROSITE" id="PS51257">
    <property type="entry name" value="PROKAR_LIPOPROTEIN"/>
    <property type="match status" value="1"/>
</dbReference>
<dbReference type="Proteomes" id="UP000184172">
    <property type="component" value="Unassembled WGS sequence"/>
</dbReference>